<evidence type="ECO:0000256" key="8">
    <source>
        <dbReference type="ARBA" id="ARBA00022989"/>
    </source>
</evidence>
<dbReference type="Pfam" id="PF02421">
    <property type="entry name" value="FeoB_N"/>
    <property type="match status" value="1"/>
</dbReference>
<dbReference type="Gene3D" id="1.10.287.1770">
    <property type="match status" value="1"/>
</dbReference>
<evidence type="ECO:0000256" key="11">
    <source>
        <dbReference type="ARBA" id="ARBA00023134"/>
    </source>
</evidence>
<protein>
    <recommendedName>
        <fullName evidence="13 14">Ferrous iron transport protein B</fullName>
    </recommendedName>
</protein>
<dbReference type="RefSeq" id="WP_089608948.1">
    <property type="nucleotide sequence ID" value="NZ_CP022121.1"/>
</dbReference>
<dbReference type="InterPro" id="IPR003373">
    <property type="entry name" value="Fe2_transport_prot-B"/>
</dbReference>
<keyword evidence="7" id="KW-0547">Nucleotide-binding</keyword>
<dbReference type="EMBL" id="JANPWE010000019">
    <property type="protein sequence ID" value="MCR6547047.1"/>
    <property type="molecule type" value="Genomic_DNA"/>
</dbReference>
<comment type="subcellular location">
    <subcellularLocation>
        <location evidence="2 15">Cell membrane</location>
        <topology evidence="2 15">Multi-pass membrane protein</topology>
    </subcellularLocation>
</comment>
<dbReference type="Pfam" id="PF07664">
    <property type="entry name" value="FeoB_C"/>
    <property type="match status" value="1"/>
</dbReference>
<evidence type="ECO:0000256" key="4">
    <source>
        <dbReference type="ARBA" id="ARBA00022475"/>
    </source>
</evidence>
<dbReference type="InterPro" id="IPR030389">
    <property type="entry name" value="G_FEOB_dom"/>
</dbReference>
<feature type="transmembrane region" description="Helical" evidence="15">
    <location>
        <begin position="353"/>
        <end position="377"/>
    </location>
</feature>
<evidence type="ECO:0000256" key="1">
    <source>
        <dbReference type="ARBA" id="ARBA00003926"/>
    </source>
</evidence>
<dbReference type="InterPro" id="IPR011640">
    <property type="entry name" value="Fe2_transport_prot_B_C"/>
</dbReference>
<feature type="domain" description="FeoB-type G" evidence="16">
    <location>
        <begin position="3"/>
        <end position="165"/>
    </location>
</feature>
<feature type="transmembrane region" description="Helical" evidence="15">
    <location>
        <begin position="297"/>
        <end position="317"/>
    </location>
</feature>
<dbReference type="InterPro" id="IPR005225">
    <property type="entry name" value="Small_GTP-bd"/>
</dbReference>
<gene>
    <name evidence="17" type="primary">feoB</name>
    <name evidence="17" type="ORF">NVS47_16285</name>
</gene>
<keyword evidence="4" id="KW-1003">Cell membrane</keyword>
<dbReference type="PRINTS" id="PR00326">
    <property type="entry name" value="GTP1OBG"/>
</dbReference>
<dbReference type="InterPro" id="IPR027417">
    <property type="entry name" value="P-loop_NTPase"/>
</dbReference>
<comment type="similarity">
    <text evidence="15">Belongs to the TRAFAC class TrmE-Era-EngA-EngB-Septin-like GTPase superfamily. FeoB GTPase (TC 9.A.8) family.</text>
</comment>
<comment type="caution">
    <text evidence="17">The sequence shown here is derived from an EMBL/GenBank/DDBJ whole genome shotgun (WGS) entry which is preliminary data.</text>
</comment>
<keyword evidence="11 15" id="KW-0342">GTP-binding</keyword>
<proteinExistence type="inferred from homology"/>
<evidence type="ECO:0000256" key="14">
    <source>
        <dbReference type="NCBIfam" id="TIGR00437"/>
    </source>
</evidence>
<dbReference type="Gene3D" id="3.40.50.300">
    <property type="entry name" value="P-loop containing nucleotide triphosphate hydrolases"/>
    <property type="match status" value="1"/>
</dbReference>
<comment type="function">
    <text evidence="1 15">Probable transporter of a GTP-driven Fe(2+) uptake system.</text>
</comment>
<keyword evidence="8 15" id="KW-1133">Transmembrane helix</keyword>
<evidence type="ECO:0000256" key="3">
    <source>
        <dbReference type="ARBA" id="ARBA00022448"/>
    </source>
</evidence>
<evidence type="ECO:0000256" key="15">
    <source>
        <dbReference type="RuleBase" id="RU362098"/>
    </source>
</evidence>
<dbReference type="SUPFAM" id="SSF52540">
    <property type="entry name" value="P-loop containing nucleoside triphosphate hydrolases"/>
    <property type="match status" value="1"/>
</dbReference>
<keyword evidence="5 15" id="KW-0410">Iron transport</keyword>
<reference evidence="17 18" key="1">
    <citation type="submission" date="2022-08" db="EMBL/GenBank/DDBJ databases">
        <title>Proteogenomics of the novel Dehalobacterium formicoaceticum strain EZ94 highlights a key role of methyltransferases during anaerobic dichloromethane degradation.</title>
        <authorList>
            <person name="Wasmund K."/>
        </authorList>
    </citation>
    <scope>NUCLEOTIDE SEQUENCE [LARGE SCALE GENOMIC DNA]</scope>
    <source>
        <strain evidence="17 18">EZ94</strain>
    </source>
</reference>
<dbReference type="InterPro" id="IPR041069">
    <property type="entry name" value="FeoB_Cyto"/>
</dbReference>
<evidence type="ECO:0000256" key="12">
    <source>
        <dbReference type="ARBA" id="ARBA00023136"/>
    </source>
</evidence>
<evidence type="ECO:0000256" key="2">
    <source>
        <dbReference type="ARBA" id="ARBA00004651"/>
    </source>
</evidence>
<keyword evidence="3 15" id="KW-0813">Transport</keyword>
<dbReference type="PANTHER" id="PTHR43185:SF1">
    <property type="entry name" value="FE(2+) TRANSPORTER FEOB"/>
    <property type="match status" value="1"/>
</dbReference>
<evidence type="ECO:0000313" key="18">
    <source>
        <dbReference type="Proteomes" id="UP001524944"/>
    </source>
</evidence>
<keyword evidence="9 15" id="KW-0408">Iron</keyword>
<name>A0ABT1Y848_9FIRM</name>
<feature type="transmembrane region" description="Helical" evidence="15">
    <location>
        <begin position="666"/>
        <end position="688"/>
    </location>
</feature>
<accession>A0ABT1Y848</accession>
<dbReference type="CDD" id="cd01879">
    <property type="entry name" value="FeoB"/>
    <property type="match status" value="1"/>
</dbReference>
<organism evidence="17 18">
    <name type="scientific">Dehalobacterium formicoaceticum</name>
    <dbReference type="NCBI Taxonomy" id="51515"/>
    <lineage>
        <taxon>Bacteria</taxon>
        <taxon>Bacillati</taxon>
        <taxon>Bacillota</taxon>
        <taxon>Clostridia</taxon>
        <taxon>Eubacteriales</taxon>
        <taxon>Peptococcaceae</taxon>
        <taxon>Dehalobacterium</taxon>
    </lineage>
</organism>
<keyword evidence="12 15" id="KW-0472">Membrane</keyword>
<keyword evidence="6 15" id="KW-0812">Transmembrane</keyword>
<evidence type="ECO:0000256" key="10">
    <source>
        <dbReference type="ARBA" id="ARBA00023065"/>
    </source>
</evidence>
<sequence>MEKMTIALAGNPNSGKTTIFNYLTGARQHVGNYPGVTVEKREGHRSYQNYDFKIIDLPGIYSLTSNSPDEVVTRQVLLEEKIDVIIDIADATNLERHLGLTVQLKELGIPIVLGLNMMDLAEEANFKIDVDLLATLLGHPVLPVIGTKSKGVEELLQAAIHLFEGRDRYQERPIRYQKEVEAEIEILRNLMPEKIKGDENSVRYRPAIGRWLAVKLLENDPDVLARMKKKYHADDLLIQVEKSRRSLEEHFGEDPELFLVDSRYAFARGAVRESVLFPGDDRESMTEKIDQVLLNRFLGLPIFLMIMWLLFQITFTLGELPMGWLDMGISKFAELVHGILPDGLFRSLIVDGIIGGVGGVIIFLPNILLLFLGITFLEGTGYMSRAAFIMDKLMHRMGLHGKSFIPMILGFGCSIPAIMATRTLENPRDRLVTILVIPLMSCGARLPVYTLLAAAFFSPNMAGNVIFSIYLIGILLAVLMAKLFRTWLFPGPAEPFVMELPVYRMPVWRSVLTQVWERAVLYLKKAGTVILAASILMWALFTFPQTNGASNFDAAQAMEQSFAGRIGHLVEPVLEPLGFDWKIGVALISGVAAKEIVVSTMSTLYSMEIDEEAGLSSGEVSLGFADRVRTQSGFTPLIAYVLMLFILIYIPCLSTVAVIYRETNSWKWPLFVIGYTLALAWFVSFLVYRGGLLLGIGV</sequence>
<dbReference type="Pfam" id="PF17910">
    <property type="entry name" value="FeoB_Cyto"/>
    <property type="match status" value="1"/>
</dbReference>
<dbReference type="NCBIfam" id="TIGR00437">
    <property type="entry name" value="feoB"/>
    <property type="match status" value="1"/>
</dbReference>
<evidence type="ECO:0000256" key="5">
    <source>
        <dbReference type="ARBA" id="ARBA00022496"/>
    </source>
</evidence>
<dbReference type="InterPro" id="IPR006073">
    <property type="entry name" value="GTP-bd"/>
</dbReference>
<evidence type="ECO:0000256" key="7">
    <source>
        <dbReference type="ARBA" id="ARBA00022741"/>
    </source>
</evidence>
<evidence type="ECO:0000256" key="6">
    <source>
        <dbReference type="ARBA" id="ARBA00022692"/>
    </source>
</evidence>
<evidence type="ECO:0000256" key="9">
    <source>
        <dbReference type="ARBA" id="ARBA00023004"/>
    </source>
</evidence>
<feature type="transmembrane region" description="Helical" evidence="15">
    <location>
        <begin position="398"/>
        <end position="419"/>
    </location>
</feature>
<keyword evidence="10" id="KW-0406">Ion transport</keyword>
<dbReference type="InterPro" id="IPR050860">
    <property type="entry name" value="FeoB_GTPase"/>
</dbReference>
<dbReference type="PANTHER" id="PTHR43185">
    <property type="entry name" value="FERROUS IRON TRANSPORT PROTEIN B"/>
    <property type="match status" value="1"/>
</dbReference>
<feature type="transmembrane region" description="Helical" evidence="15">
    <location>
        <begin position="431"/>
        <end position="457"/>
    </location>
</feature>
<dbReference type="PROSITE" id="PS51711">
    <property type="entry name" value="G_FEOB"/>
    <property type="match status" value="1"/>
</dbReference>
<dbReference type="Pfam" id="PF07670">
    <property type="entry name" value="Gate"/>
    <property type="match status" value="2"/>
</dbReference>
<keyword evidence="18" id="KW-1185">Reference proteome</keyword>
<dbReference type="InterPro" id="IPR011642">
    <property type="entry name" value="Gate_dom"/>
</dbReference>
<feature type="transmembrane region" description="Helical" evidence="15">
    <location>
        <begin position="637"/>
        <end position="660"/>
    </location>
</feature>
<dbReference type="NCBIfam" id="TIGR00231">
    <property type="entry name" value="small_GTP"/>
    <property type="match status" value="1"/>
</dbReference>
<evidence type="ECO:0000313" key="17">
    <source>
        <dbReference type="EMBL" id="MCR6547047.1"/>
    </source>
</evidence>
<feature type="transmembrane region" description="Helical" evidence="15">
    <location>
        <begin position="526"/>
        <end position="543"/>
    </location>
</feature>
<feature type="transmembrane region" description="Helical" evidence="15">
    <location>
        <begin position="469"/>
        <end position="488"/>
    </location>
</feature>
<evidence type="ECO:0000259" key="16">
    <source>
        <dbReference type="PROSITE" id="PS51711"/>
    </source>
</evidence>
<dbReference type="Proteomes" id="UP001524944">
    <property type="component" value="Unassembled WGS sequence"/>
</dbReference>
<evidence type="ECO:0000256" key="13">
    <source>
        <dbReference type="ARBA" id="ARBA00031200"/>
    </source>
</evidence>